<dbReference type="Proteomes" id="UP001151760">
    <property type="component" value="Unassembled WGS sequence"/>
</dbReference>
<proteinExistence type="predicted"/>
<accession>A0ABQ5IC05</accession>
<feature type="compositionally biased region" description="Basic and acidic residues" evidence="1">
    <location>
        <begin position="28"/>
        <end position="57"/>
    </location>
</feature>
<protein>
    <submittedName>
        <fullName evidence="2">Uncharacterized protein</fullName>
    </submittedName>
</protein>
<dbReference type="EMBL" id="BQNB010020600">
    <property type="protein sequence ID" value="GJT97655.1"/>
    <property type="molecule type" value="Genomic_DNA"/>
</dbReference>
<feature type="region of interest" description="Disordered" evidence="1">
    <location>
        <begin position="1"/>
        <end position="89"/>
    </location>
</feature>
<sequence>MEEEENEENNGSIDKSIMDPGKPDEEEPPKGIDIKNEVKRKTDDESTKSARENVMKNEEDEPARGTDSANCNTPKNTTTQRNTTWGATS</sequence>
<comment type="caution">
    <text evidence="2">The sequence shown here is derived from an EMBL/GenBank/DDBJ whole genome shotgun (WGS) entry which is preliminary data.</text>
</comment>
<feature type="compositionally biased region" description="Low complexity" evidence="1">
    <location>
        <begin position="72"/>
        <end position="89"/>
    </location>
</feature>
<evidence type="ECO:0000313" key="3">
    <source>
        <dbReference type="Proteomes" id="UP001151760"/>
    </source>
</evidence>
<organism evidence="2 3">
    <name type="scientific">Tanacetum coccineum</name>
    <dbReference type="NCBI Taxonomy" id="301880"/>
    <lineage>
        <taxon>Eukaryota</taxon>
        <taxon>Viridiplantae</taxon>
        <taxon>Streptophyta</taxon>
        <taxon>Embryophyta</taxon>
        <taxon>Tracheophyta</taxon>
        <taxon>Spermatophyta</taxon>
        <taxon>Magnoliopsida</taxon>
        <taxon>eudicotyledons</taxon>
        <taxon>Gunneridae</taxon>
        <taxon>Pentapetalae</taxon>
        <taxon>asterids</taxon>
        <taxon>campanulids</taxon>
        <taxon>Asterales</taxon>
        <taxon>Asteraceae</taxon>
        <taxon>Asteroideae</taxon>
        <taxon>Anthemideae</taxon>
        <taxon>Anthemidinae</taxon>
        <taxon>Tanacetum</taxon>
    </lineage>
</organism>
<evidence type="ECO:0000256" key="1">
    <source>
        <dbReference type="SAM" id="MobiDB-lite"/>
    </source>
</evidence>
<gene>
    <name evidence="2" type="ORF">Tco_1093173</name>
</gene>
<evidence type="ECO:0000313" key="2">
    <source>
        <dbReference type="EMBL" id="GJT97655.1"/>
    </source>
</evidence>
<reference evidence="2" key="1">
    <citation type="journal article" date="2022" name="Int. J. Mol. Sci.">
        <title>Draft Genome of Tanacetum Coccineum: Genomic Comparison of Closely Related Tanacetum-Family Plants.</title>
        <authorList>
            <person name="Yamashiro T."/>
            <person name="Shiraishi A."/>
            <person name="Nakayama K."/>
            <person name="Satake H."/>
        </authorList>
    </citation>
    <scope>NUCLEOTIDE SEQUENCE</scope>
</reference>
<keyword evidence="3" id="KW-1185">Reference proteome</keyword>
<name>A0ABQ5IC05_9ASTR</name>
<reference evidence="2" key="2">
    <citation type="submission" date="2022-01" db="EMBL/GenBank/DDBJ databases">
        <authorList>
            <person name="Yamashiro T."/>
            <person name="Shiraishi A."/>
            <person name="Satake H."/>
            <person name="Nakayama K."/>
        </authorList>
    </citation>
    <scope>NUCLEOTIDE SEQUENCE</scope>
</reference>